<protein>
    <submittedName>
        <fullName evidence="1">Uncharacterized protein</fullName>
    </submittedName>
</protein>
<sequence length="546" mass="60960">MQPDARLVEHEQRFRERRAERRGQVDPLDLAAGQRAALPVERQVAEPDVAQVFQARAHLGEQQLQRVVEQRARQAHVVEEAADALDRQQHQVVHRQARQRLELCARPVDAARQEAIGGREHRIGVRLRAEPPLQRFRFQARAAAHVARRVAAVLRQQHADVHLVRLRFEIAEEAFDAVPLALPLAVPVRRAIDHPFALGVRQVGPRRVARDAGFRRVAHQVVLAFLPGGRLHRLDRATAQRLARVGDHEAEIDADHAAEAAAGFACAVGRVEREQRRLRLRIAQVAVGIVQPGGETPHLRLGGCGKRGVRVRRQHVDVHAAAAALERRLDRLDHAHLVGLLHAEAVGHHVEQLARAGGRRDFALRLHARVAARGQPLRDFVLGRAFRQLDRERDDDARIVGARALDEFRVDGLGRVMPHLPRGLAVEQLGRARVQQLQVIVELGHRADRRTRAADRVGLVDRDRGRHAVDALDLRAVHPVEELPRIRAEGLDVAPLAFRVQRVEYEARLAGARRAGDDRHFAGAQIEIEVLEVVLTCSANADQIAG</sequence>
<dbReference type="AntiFam" id="ANF00159">
    <property type="entry name" value="Shadow ORF (opposite uvrA)"/>
</dbReference>
<organism evidence="1 2">
    <name type="scientific">Burkholderia ambifaria IOP40-10</name>
    <dbReference type="NCBI Taxonomy" id="396596"/>
    <lineage>
        <taxon>Bacteria</taxon>
        <taxon>Pseudomonadati</taxon>
        <taxon>Pseudomonadota</taxon>
        <taxon>Betaproteobacteria</taxon>
        <taxon>Burkholderiales</taxon>
        <taxon>Burkholderiaceae</taxon>
        <taxon>Burkholderia</taxon>
        <taxon>Burkholderia cepacia complex</taxon>
    </lineage>
</organism>
<dbReference type="Proteomes" id="UP000005463">
    <property type="component" value="Unassembled WGS sequence"/>
</dbReference>
<dbReference type="EMBL" id="ABLC01000049">
    <property type="protein sequence ID" value="EDT04029.1"/>
    <property type="molecule type" value="Genomic_DNA"/>
</dbReference>
<name>B1FEH0_9BURK</name>
<gene>
    <name evidence="1" type="ORF">BamIOP4010DRAFT_2430</name>
</gene>
<comment type="caution">
    <text evidence="1">The sequence shown here is derived from an EMBL/GenBank/DDBJ whole genome shotgun (WGS) entry which is preliminary data.</text>
</comment>
<reference evidence="1 2" key="1">
    <citation type="submission" date="2008-03" db="EMBL/GenBank/DDBJ databases">
        <title>Sequencing of the draft genome and assembly of Burkholderia ambifaria IOP40-10.</title>
        <authorList>
            <consortium name="US DOE Joint Genome Institute (JGI-PGF)"/>
            <person name="Copeland A."/>
            <person name="Lucas S."/>
            <person name="Lapidus A."/>
            <person name="Glavina del Rio T."/>
            <person name="Dalin E."/>
            <person name="Tice H."/>
            <person name="Bruce D."/>
            <person name="Goodwin L."/>
            <person name="Pitluck S."/>
            <person name="Larimer F."/>
            <person name="Land M.L."/>
            <person name="Hauser L."/>
            <person name="Tiedje J."/>
            <person name="Richardson P."/>
        </authorList>
    </citation>
    <scope>NUCLEOTIDE SEQUENCE [LARGE SCALE GENOMIC DNA]</scope>
    <source>
        <strain evidence="1 2">IOP40-10</strain>
    </source>
</reference>
<evidence type="ECO:0000313" key="2">
    <source>
        <dbReference type="Proteomes" id="UP000005463"/>
    </source>
</evidence>
<proteinExistence type="predicted"/>
<evidence type="ECO:0000313" key="1">
    <source>
        <dbReference type="EMBL" id="EDT04029.1"/>
    </source>
</evidence>
<accession>B1FEH0</accession>
<dbReference type="AlphaFoldDB" id="B1FEH0"/>